<dbReference type="AlphaFoldDB" id="A0A7V0Q5H6"/>
<evidence type="ECO:0000313" key="1">
    <source>
        <dbReference type="EMBL" id="HDL59888.1"/>
    </source>
</evidence>
<reference evidence="1" key="1">
    <citation type="journal article" date="2020" name="mSystems">
        <title>Genome- and Community-Level Interaction Insights into Carbon Utilization and Element Cycling Functions of Hydrothermarchaeota in Hydrothermal Sediment.</title>
        <authorList>
            <person name="Zhou Z."/>
            <person name="Liu Y."/>
            <person name="Xu W."/>
            <person name="Pan J."/>
            <person name="Luo Z.H."/>
            <person name="Li M."/>
        </authorList>
    </citation>
    <scope>NUCLEOTIDE SEQUENCE [LARGE SCALE GENOMIC DNA]</scope>
    <source>
        <strain evidence="1">HyVt-28</strain>
    </source>
</reference>
<dbReference type="Proteomes" id="UP000886381">
    <property type="component" value="Unassembled WGS sequence"/>
</dbReference>
<protein>
    <submittedName>
        <fullName evidence="1">Uncharacterized protein</fullName>
    </submittedName>
</protein>
<dbReference type="EMBL" id="DRDR01000017">
    <property type="protein sequence ID" value="HDL59888.1"/>
    <property type="molecule type" value="Genomic_DNA"/>
</dbReference>
<organism evidence="1">
    <name type="scientific">candidate division WOR-3 bacterium</name>
    <dbReference type="NCBI Taxonomy" id="2052148"/>
    <lineage>
        <taxon>Bacteria</taxon>
        <taxon>Bacteria division WOR-3</taxon>
    </lineage>
</organism>
<proteinExistence type="predicted"/>
<name>A0A7V0Q5H6_UNCW3</name>
<accession>A0A7V0Q5H6</accession>
<sequence>MNRKLVAGVLINEKGVLMSGHLPYCIIKHENKEFWFEVANMLEKLAEQIREDLKENPCE</sequence>
<comment type="caution">
    <text evidence="1">The sequence shown here is derived from an EMBL/GenBank/DDBJ whole genome shotgun (WGS) entry which is preliminary data.</text>
</comment>
<gene>
    <name evidence="1" type="ORF">ENH14_00365</name>
</gene>